<organism evidence="1">
    <name type="scientific">Arundo donax</name>
    <name type="common">Giant reed</name>
    <name type="synonym">Donax arundinaceus</name>
    <dbReference type="NCBI Taxonomy" id="35708"/>
    <lineage>
        <taxon>Eukaryota</taxon>
        <taxon>Viridiplantae</taxon>
        <taxon>Streptophyta</taxon>
        <taxon>Embryophyta</taxon>
        <taxon>Tracheophyta</taxon>
        <taxon>Spermatophyta</taxon>
        <taxon>Magnoliopsida</taxon>
        <taxon>Liliopsida</taxon>
        <taxon>Poales</taxon>
        <taxon>Poaceae</taxon>
        <taxon>PACMAD clade</taxon>
        <taxon>Arundinoideae</taxon>
        <taxon>Arundineae</taxon>
        <taxon>Arundo</taxon>
    </lineage>
</organism>
<accession>A0A0A9FGX6</accession>
<protein>
    <submittedName>
        <fullName evidence="1">Uncharacterized protein</fullName>
    </submittedName>
</protein>
<reference evidence="1" key="2">
    <citation type="journal article" date="2015" name="Data Brief">
        <title>Shoot transcriptome of the giant reed, Arundo donax.</title>
        <authorList>
            <person name="Barrero R.A."/>
            <person name="Guerrero F.D."/>
            <person name="Moolhuijzen P."/>
            <person name="Goolsby J.A."/>
            <person name="Tidwell J."/>
            <person name="Bellgard S.E."/>
            <person name="Bellgard M.I."/>
        </authorList>
    </citation>
    <scope>NUCLEOTIDE SEQUENCE</scope>
    <source>
        <tissue evidence="1">Shoot tissue taken approximately 20 cm above the soil surface</tissue>
    </source>
</reference>
<evidence type="ECO:0000313" key="1">
    <source>
        <dbReference type="EMBL" id="JAE12295.1"/>
    </source>
</evidence>
<proteinExistence type="predicted"/>
<name>A0A0A9FGX6_ARUDO</name>
<dbReference type="AlphaFoldDB" id="A0A0A9FGX6"/>
<reference evidence="1" key="1">
    <citation type="submission" date="2014-09" db="EMBL/GenBank/DDBJ databases">
        <authorList>
            <person name="Magalhaes I.L.F."/>
            <person name="Oliveira U."/>
            <person name="Santos F.R."/>
            <person name="Vidigal T.H.D.A."/>
            <person name="Brescovit A.D."/>
            <person name="Santos A.J."/>
        </authorList>
    </citation>
    <scope>NUCLEOTIDE SEQUENCE</scope>
    <source>
        <tissue evidence="1">Shoot tissue taken approximately 20 cm above the soil surface</tissue>
    </source>
</reference>
<sequence>MLFTTKNMKSIVYSVMKEKQLDSSLFISSTLSFLGS</sequence>
<dbReference type="EMBL" id="GBRH01185601">
    <property type="protein sequence ID" value="JAE12295.1"/>
    <property type="molecule type" value="Transcribed_RNA"/>
</dbReference>